<dbReference type="SUPFAM" id="SSF46785">
    <property type="entry name" value="Winged helix' DNA-binding domain"/>
    <property type="match status" value="1"/>
</dbReference>
<evidence type="ECO:0000256" key="3">
    <source>
        <dbReference type="ARBA" id="ARBA00023125"/>
    </source>
</evidence>
<accession>A0A372IUV6</accession>
<dbReference type="CDD" id="cd08414">
    <property type="entry name" value="PBP2_LTTR_aromatics_like"/>
    <property type="match status" value="1"/>
</dbReference>
<dbReference type="OrthoDB" id="9803735at2"/>
<dbReference type="Gene3D" id="1.10.10.10">
    <property type="entry name" value="Winged helix-like DNA-binding domain superfamily/Winged helix DNA-binding domain"/>
    <property type="match status" value="1"/>
</dbReference>
<dbReference type="Proteomes" id="UP000264702">
    <property type="component" value="Unassembled WGS sequence"/>
</dbReference>
<sequence length="313" mass="35141">MELRHLRYFVAVADRKGFREASRFLHISQPAISKTLTQLEQELGVALFARSGRTVRLTAQGEVFYKQTLLTLQQADHAAEAARRAARGEFGTLTLAFCSVATYGFLPRLVQQYKELQPGVQILLREMNPPQQELAFLQREIDAGITRLPFSKKLAPDLEVKSILREPLVVAVHAAYRFASRKLKIEDLSEEQFILLQRNGAPTVYDAILGMCQKAGFAPRIASEADFMQTLFTLVAAGQGIALIPACAMNQRPPGVRFLRLQHDDYRADLILAWRKDSQPSTLQSFIRLVDKECKAIRSDARQLLESAGRAKS</sequence>
<dbReference type="PANTHER" id="PTHR30346:SF0">
    <property type="entry name" value="HCA OPERON TRANSCRIPTIONAL ACTIVATOR HCAR"/>
    <property type="match status" value="1"/>
</dbReference>
<dbReference type="PANTHER" id="PTHR30346">
    <property type="entry name" value="TRANSCRIPTIONAL DUAL REGULATOR HCAR-RELATED"/>
    <property type="match status" value="1"/>
</dbReference>
<dbReference type="GO" id="GO:0032993">
    <property type="term" value="C:protein-DNA complex"/>
    <property type="evidence" value="ECO:0007669"/>
    <property type="project" value="TreeGrafter"/>
</dbReference>
<name>A0A372IUV6_9BACT</name>
<dbReference type="Pfam" id="PF03466">
    <property type="entry name" value="LysR_substrate"/>
    <property type="match status" value="1"/>
</dbReference>
<evidence type="ECO:0000256" key="1">
    <source>
        <dbReference type="ARBA" id="ARBA00009437"/>
    </source>
</evidence>
<dbReference type="RefSeq" id="WP_117297864.1">
    <property type="nucleotide sequence ID" value="NZ_QVQT02000001.1"/>
</dbReference>
<dbReference type="GO" id="GO:0003700">
    <property type="term" value="F:DNA-binding transcription factor activity"/>
    <property type="evidence" value="ECO:0007669"/>
    <property type="project" value="InterPro"/>
</dbReference>
<keyword evidence="4" id="KW-0804">Transcription</keyword>
<dbReference type="SUPFAM" id="SSF53850">
    <property type="entry name" value="Periplasmic binding protein-like II"/>
    <property type="match status" value="1"/>
</dbReference>
<dbReference type="InterPro" id="IPR036390">
    <property type="entry name" value="WH_DNA-bd_sf"/>
</dbReference>
<evidence type="ECO:0000256" key="4">
    <source>
        <dbReference type="ARBA" id="ARBA00023163"/>
    </source>
</evidence>
<organism evidence="6 7">
    <name type="scientific">Paracidobacterium acidisoli</name>
    <dbReference type="NCBI Taxonomy" id="2303751"/>
    <lineage>
        <taxon>Bacteria</taxon>
        <taxon>Pseudomonadati</taxon>
        <taxon>Acidobacteriota</taxon>
        <taxon>Terriglobia</taxon>
        <taxon>Terriglobales</taxon>
        <taxon>Acidobacteriaceae</taxon>
        <taxon>Paracidobacterium</taxon>
    </lineage>
</organism>
<dbReference type="AlphaFoldDB" id="A0A372IUV6"/>
<dbReference type="EMBL" id="QVQT01000001">
    <property type="protein sequence ID" value="RFU18569.1"/>
    <property type="molecule type" value="Genomic_DNA"/>
</dbReference>
<comment type="similarity">
    <text evidence="1">Belongs to the LysR transcriptional regulatory family.</text>
</comment>
<keyword evidence="2" id="KW-0805">Transcription regulation</keyword>
<dbReference type="InterPro" id="IPR000847">
    <property type="entry name" value="LysR_HTH_N"/>
</dbReference>
<keyword evidence="3" id="KW-0238">DNA-binding</keyword>
<evidence type="ECO:0000313" key="7">
    <source>
        <dbReference type="Proteomes" id="UP000264702"/>
    </source>
</evidence>
<evidence type="ECO:0000259" key="5">
    <source>
        <dbReference type="PROSITE" id="PS50931"/>
    </source>
</evidence>
<reference evidence="6 7" key="1">
    <citation type="submission" date="2018-08" db="EMBL/GenBank/DDBJ databases">
        <title>Acidipila sp. 4G-K13, an acidobacterium isolated from forest soil.</title>
        <authorList>
            <person name="Gao Z.-H."/>
            <person name="Qiu L.-H."/>
        </authorList>
    </citation>
    <scope>NUCLEOTIDE SEQUENCE [LARGE SCALE GENOMIC DNA]</scope>
    <source>
        <strain evidence="6 7">4G-K13</strain>
    </source>
</reference>
<keyword evidence="7" id="KW-1185">Reference proteome</keyword>
<dbReference type="InterPro" id="IPR036388">
    <property type="entry name" value="WH-like_DNA-bd_sf"/>
</dbReference>
<dbReference type="GO" id="GO:0003677">
    <property type="term" value="F:DNA binding"/>
    <property type="evidence" value="ECO:0007669"/>
    <property type="project" value="UniProtKB-KW"/>
</dbReference>
<dbReference type="Pfam" id="PF00126">
    <property type="entry name" value="HTH_1"/>
    <property type="match status" value="1"/>
</dbReference>
<dbReference type="PROSITE" id="PS50931">
    <property type="entry name" value="HTH_LYSR"/>
    <property type="match status" value="1"/>
</dbReference>
<dbReference type="InterPro" id="IPR005119">
    <property type="entry name" value="LysR_subst-bd"/>
</dbReference>
<dbReference type="FunFam" id="1.10.10.10:FF:000001">
    <property type="entry name" value="LysR family transcriptional regulator"/>
    <property type="match status" value="1"/>
</dbReference>
<gene>
    <name evidence="6" type="ORF">D0Y96_03205</name>
</gene>
<comment type="caution">
    <text evidence="6">The sequence shown here is derived from an EMBL/GenBank/DDBJ whole genome shotgun (WGS) entry which is preliminary data.</text>
</comment>
<evidence type="ECO:0000313" key="6">
    <source>
        <dbReference type="EMBL" id="RFU18569.1"/>
    </source>
</evidence>
<feature type="domain" description="HTH lysR-type" evidence="5">
    <location>
        <begin position="1"/>
        <end position="58"/>
    </location>
</feature>
<dbReference type="PRINTS" id="PR00039">
    <property type="entry name" value="HTHLYSR"/>
</dbReference>
<protein>
    <submittedName>
        <fullName evidence="6">LysR family transcriptional regulator</fullName>
    </submittedName>
</protein>
<proteinExistence type="inferred from homology"/>
<evidence type="ECO:0000256" key="2">
    <source>
        <dbReference type="ARBA" id="ARBA00023015"/>
    </source>
</evidence>
<dbReference type="Gene3D" id="3.40.190.10">
    <property type="entry name" value="Periplasmic binding protein-like II"/>
    <property type="match status" value="2"/>
</dbReference>